<evidence type="ECO:0000313" key="1">
    <source>
        <dbReference type="EMBL" id="OCH85059.1"/>
    </source>
</evidence>
<keyword evidence="2" id="KW-1185">Reference proteome</keyword>
<organism evidence="1 2">
    <name type="scientific">Obba rivulosa</name>
    <dbReference type="NCBI Taxonomy" id="1052685"/>
    <lineage>
        <taxon>Eukaryota</taxon>
        <taxon>Fungi</taxon>
        <taxon>Dikarya</taxon>
        <taxon>Basidiomycota</taxon>
        <taxon>Agaricomycotina</taxon>
        <taxon>Agaricomycetes</taxon>
        <taxon>Polyporales</taxon>
        <taxon>Gelatoporiaceae</taxon>
        <taxon>Obba</taxon>
    </lineage>
</organism>
<sequence>MHKKTGRDMITVDTIQEDRNTRTHGYNTTVHRHPQSGTALLSIASEGDESCALPSCFWDPVPLFPLLLARLGLRQRAEGPREEAVHRVHAMIRPHPRSLLVYLCRAVRHDRVRPFQRHRDRADRLVASQSGGVVLPRRDAGELVVGLGGRPGDVRDVRAVAGHRTQRALAVDVVECSRR</sequence>
<gene>
    <name evidence="1" type="ORF">OBBRIDRAFT_342625</name>
</gene>
<name>A0A8E2DGQ2_9APHY</name>
<proteinExistence type="predicted"/>
<dbReference type="AlphaFoldDB" id="A0A8E2DGQ2"/>
<dbReference type="Proteomes" id="UP000250043">
    <property type="component" value="Unassembled WGS sequence"/>
</dbReference>
<dbReference type="EMBL" id="KV722611">
    <property type="protein sequence ID" value="OCH85059.1"/>
    <property type="molecule type" value="Genomic_DNA"/>
</dbReference>
<evidence type="ECO:0000313" key="2">
    <source>
        <dbReference type="Proteomes" id="UP000250043"/>
    </source>
</evidence>
<reference evidence="1 2" key="1">
    <citation type="submission" date="2016-07" db="EMBL/GenBank/DDBJ databases">
        <title>Draft genome of the white-rot fungus Obba rivulosa 3A-2.</title>
        <authorList>
            <consortium name="DOE Joint Genome Institute"/>
            <person name="Miettinen O."/>
            <person name="Riley R."/>
            <person name="Acob R."/>
            <person name="Barry K."/>
            <person name="Cullen D."/>
            <person name="De Vries R."/>
            <person name="Hainaut M."/>
            <person name="Hatakka A."/>
            <person name="Henrissat B."/>
            <person name="Hilden K."/>
            <person name="Kuo R."/>
            <person name="Labutti K."/>
            <person name="Lipzen A."/>
            <person name="Makela M.R."/>
            <person name="Sandor L."/>
            <person name="Spatafora J.W."/>
            <person name="Grigoriev I.V."/>
            <person name="Hibbett D.S."/>
        </authorList>
    </citation>
    <scope>NUCLEOTIDE SEQUENCE [LARGE SCALE GENOMIC DNA]</scope>
    <source>
        <strain evidence="1 2">3A-2</strain>
    </source>
</reference>
<accession>A0A8E2DGQ2</accession>
<protein>
    <submittedName>
        <fullName evidence="1">Uncharacterized protein</fullName>
    </submittedName>
</protein>